<dbReference type="InterPro" id="IPR015943">
    <property type="entry name" value="WD40/YVTN_repeat-like_dom_sf"/>
</dbReference>
<dbReference type="InterPro" id="IPR011047">
    <property type="entry name" value="Quinoprotein_ADH-like_sf"/>
</dbReference>
<evidence type="ECO:0000313" key="4">
    <source>
        <dbReference type="EMBL" id="QES95454.1"/>
    </source>
</evidence>
<proteinExistence type="evidence at transcript level"/>
<sequence>MDMIAMPKLQFLASAGLDGKIILWETINNTRKRTYQEHTRGIVSLAFNESLILLFSAGFDHEVCVWNPYIDNLIYKITAHSAPLLGVKVIEGTSQIITLDSEGNVKLTNIKKYNQVQTFSVENSDEKHKFLPQSFTYIPKPLKLAFSGRTIQIFEYDKNYNPKDVDDQIAICCRFISSQLAFYTPAGNKVKLWCALTGDIKKIFSDITQGEITVFNLDRHEKRMIIGDSLGQVKLFNVVNGAKIKVLPKHNGAVTFALHGMQRKGEEEPEEFFITAAMDNKIHMTRDNEFGENELIRTLELRDVLITSLSFISQGKAIIVGTNNGITGFYESDTGKLNGSFSEQLQYEEISGVTLLKSLSLFIVTTTSLGNINFIAMPPLLYKYTKVFTFPNLDPGAANQQLAITDCVYCEKKKVLYISDDKGYIRCYDIKVVIEKLFEVQKIQDSLHSKSYSTLPKIPEDLQIPTLFIKRAHNDVIKSLSYVPDENLLQTTAFDKKVKIWNSETGDLIDQFMQNYDKKDPRPIAFKRSGTEEIYDTNLEERIDLKAFHEKLQKQRMEKLQATSNQGSKFDLSNRNSMAHLTDSQLLHDQQQQQTQSLKETDVLALFSQQKSPEEEFNPFFFQERIDKRAIDKMKSNPEWKLNINFQKYFDEFETQISTHTKEAEQLEIREKTNPEEKKIAKSKRNNQSISTKETSKIGLGKEEESKFNIDNQGYGMDRKNNKKSNSSVPQFGKNMEGSTYTTKSEKEKKSSQVWNNLYKRELKGKILYRSNQQISLSKEEAEAAYKLAAALTNYDENDERALKFLEVKIKKTPQTTNTKRISKPRNGNKSTNY</sequence>
<dbReference type="PANTHER" id="PTHR44324">
    <property type="entry name" value="WD40 REPEAT DOMAIN 95"/>
    <property type="match status" value="1"/>
</dbReference>
<feature type="repeat" description="WD" evidence="2">
    <location>
        <begin position="35"/>
        <end position="67"/>
    </location>
</feature>
<dbReference type="PANTHER" id="PTHR44324:SF4">
    <property type="entry name" value="WD40 REPEAT DOMAIN 95"/>
    <property type="match status" value="1"/>
</dbReference>
<dbReference type="Gene3D" id="2.130.10.10">
    <property type="entry name" value="YVTN repeat-like/Quinoprotein amine dehydrogenase"/>
    <property type="match status" value="3"/>
</dbReference>
<dbReference type="Pfam" id="PF00400">
    <property type="entry name" value="WD40"/>
    <property type="match status" value="2"/>
</dbReference>
<feature type="region of interest" description="Disordered" evidence="3">
    <location>
        <begin position="813"/>
        <end position="834"/>
    </location>
</feature>
<dbReference type="InterPro" id="IPR051242">
    <property type="entry name" value="WD-EF-hand_domain"/>
</dbReference>
<evidence type="ECO:0000256" key="3">
    <source>
        <dbReference type="SAM" id="MobiDB-lite"/>
    </source>
</evidence>
<feature type="region of interest" description="Disordered" evidence="3">
    <location>
        <begin position="671"/>
        <end position="750"/>
    </location>
</feature>
<reference evidence="4" key="1">
    <citation type="submission" date="2019-03" db="EMBL/GenBank/DDBJ databases">
        <authorList>
            <person name="Folgueira I."/>
            <person name="Lamas J."/>
            <person name="Leiro J."/>
        </authorList>
    </citation>
    <scope>NUCLEOTIDE SEQUENCE</scope>
    <source>
        <strain evidence="4">I1</strain>
    </source>
</reference>
<dbReference type="EMBL" id="MK601903">
    <property type="protein sequence ID" value="QES95454.1"/>
    <property type="molecule type" value="mRNA"/>
</dbReference>
<keyword evidence="2" id="KW-0853">WD repeat</keyword>
<dbReference type="InterPro" id="IPR036322">
    <property type="entry name" value="WD40_repeat_dom_sf"/>
</dbReference>
<keyword evidence="1" id="KW-0677">Repeat</keyword>
<dbReference type="SUPFAM" id="SSF50998">
    <property type="entry name" value="Quinoprotein alcohol dehydrogenase-like"/>
    <property type="match status" value="1"/>
</dbReference>
<feature type="compositionally biased region" description="Basic and acidic residues" evidence="3">
    <location>
        <begin position="671"/>
        <end position="680"/>
    </location>
</feature>
<protein>
    <submittedName>
        <fullName evidence="4">EF hand family protein</fullName>
    </submittedName>
</protein>
<name>A0A5J6DUX0_9CILI</name>
<organism evidence="4">
    <name type="scientific">Philasterides dicentrarchi</name>
    <dbReference type="NCBI Taxonomy" id="282688"/>
    <lineage>
        <taxon>Eukaryota</taxon>
        <taxon>Sar</taxon>
        <taxon>Alveolata</taxon>
        <taxon>Ciliophora</taxon>
        <taxon>Intramacronucleata</taxon>
        <taxon>Oligohymenophorea</taxon>
        <taxon>Scuticociliatia</taxon>
        <taxon>Philasterida</taxon>
        <taxon>Philasteridae</taxon>
        <taxon>Philasterides</taxon>
    </lineage>
</organism>
<dbReference type="SUPFAM" id="SSF50978">
    <property type="entry name" value="WD40 repeat-like"/>
    <property type="match status" value="1"/>
</dbReference>
<feature type="repeat" description="WD" evidence="2">
    <location>
        <begin position="470"/>
        <end position="511"/>
    </location>
</feature>
<evidence type="ECO:0000256" key="2">
    <source>
        <dbReference type="PROSITE-ProRule" id="PRU00221"/>
    </source>
</evidence>
<evidence type="ECO:0000256" key="1">
    <source>
        <dbReference type="ARBA" id="ARBA00022737"/>
    </source>
</evidence>
<dbReference type="PROSITE" id="PS50082">
    <property type="entry name" value="WD_REPEATS_2"/>
    <property type="match status" value="2"/>
</dbReference>
<dbReference type="AlphaFoldDB" id="A0A5J6DUX0"/>
<accession>A0A5J6DUX0</accession>
<dbReference type="InterPro" id="IPR001680">
    <property type="entry name" value="WD40_rpt"/>
</dbReference>
<dbReference type="PROSITE" id="PS50294">
    <property type="entry name" value="WD_REPEATS_REGION"/>
    <property type="match status" value="2"/>
</dbReference>
<feature type="compositionally biased region" description="Basic and acidic residues" evidence="3">
    <location>
        <begin position="694"/>
        <end position="708"/>
    </location>
</feature>
<dbReference type="SMART" id="SM00320">
    <property type="entry name" value="WD40"/>
    <property type="match status" value="7"/>
</dbReference>